<dbReference type="Pfam" id="PF12012">
    <property type="entry name" value="DUF3504"/>
    <property type="match status" value="1"/>
</dbReference>
<organism evidence="5 6">
    <name type="scientific">Latimeria chalumnae</name>
    <name type="common">Coelacanth</name>
    <dbReference type="NCBI Taxonomy" id="7897"/>
    <lineage>
        <taxon>Eukaryota</taxon>
        <taxon>Metazoa</taxon>
        <taxon>Chordata</taxon>
        <taxon>Craniata</taxon>
        <taxon>Vertebrata</taxon>
        <taxon>Euteleostomi</taxon>
        <taxon>Coelacanthiformes</taxon>
        <taxon>Coelacanthidae</taxon>
        <taxon>Latimeria</taxon>
    </lineage>
</organism>
<dbReference type="GeneTree" id="ENSGT00510000049120"/>
<dbReference type="HOGENOM" id="CLU_050928_0_0_1"/>
<dbReference type="AlphaFoldDB" id="H3ARD1"/>
<keyword evidence="3" id="KW-0832">Ubl conjugation</keyword>
<evidence type="ECO:0000256" key="2">
    <source>
        <dbReference type="ARBA" id="ARBA00022553"/>
    </source>
</evidence>
<dbReference type="Proteomes" id="UP000008672">
    <property type="component" value="Unassembled WGS sequence"/>
</dbReference>
<name>H3ARD1_LATCH</name>
<keyword evidence="1" id="KW-1017">Isopeptide bond</keyword>
<dbReference type="EMBL" id="AFYH01151245">
    <property type="status" value="NOT_ANNOTATED_CDS"/>
    <property type="molecule type" value="Genomic_DNA"/>
</dbReference>
<dbReference type="InterPro" id="IPR021893">
    <property type="entry name" value="ZMYM2-like_C"/>
</dbReference>
<accession>H3ARD1</accession>
<reference evidence="5" key="3">
    <citation type="submission" date="2025-09" db="UniProtKB">
        <authorList>
            <consortium name="Ensembl"/>
        </authorList>
    </citation>
    <scope>IDENTIFICATION</scope>
</reference>
<reference evidence="6" key="1">
    <citation type="submission" date="2011-08" db="EMBL/GenBank/DDBJ databases">
        <title>The draft genome of Latimeria chalumnae.</title>
        <authorList>
            <person name="Di Palma F."/>
            <person name="Alfoldi J."/>
            <person name="Johnson J."/>
            <person name="Berlin A."/>
            <person name="Gnerre S."/>
            <person name="Jaffe D."/>
            <person name="MacCallum I."/>
            <person name="Young S."/>
            <person name="Walker B.J."/>
            <person name="Lander E."/>
            <person name="Lindblad-Toh K."/>
        </authorList>
    </citation>
    <scope>NUCLEOTIDE SEQUENCE [LARGE SCALE GENOMIC DNA]</scope>
    <source>
        <strain evidence="6">Wild caught</strain>
    </source>
</reference>
<dbReference type="OMA" id="SARCEPN"/>
<sequence length="294" mass="34005">LLRQWLAKNGKDVNFETLPVGELNDVLRDFYYTIRNHDGNTYSMASYKSMRAGLNRHLRLPPHSRNICLMKDKEFASANLVFVNVLKMLRMQGKDETHHHPPITAEDLRKIKMSGILGLHSPLGLVNKVWFDLQLHFAKRGREILRDLVPDAFVIEKDKNGRRYAMFRYPAKGKNPEDPMKMGKMYDMPGDPNCPVFSLELYLSKLPPDPPAFYLHPLKMTIEQMRENPIWYKREPMGVNYLGTMMPRISIAARLSKRYTNHSLRTTTIQLLCEPCAAQPEWSVSAPQKARGDH</sequence>
<protein>
    <recommendedName>
        <fullName evidence="4">ZMYM2-like/QRICH1 C-terminal domain-containing protein</fullName>
    </recommendedName>
</protein>
<dbReference type="Ensembl" id="ENSLACT00000012294.1">
    <property type="protein sequence ID" value="ENSLACP00000012202.1"/>
    <property type="gene ID" value="ENSLACG00000010738.1"/>
</dbReference>
<evidence type="ECO:0000313" key="5">
    <source>
        <dbReference type="Ensembl" id="ENSLACP00000012202.1"/>
    </source>
</evidence>
<keyword evidence="2" id="KW-0597">Phosphoprotein</keyword>
<dbReference type="eggNOG" id="ENOG502S0W6">
    <property type="taxonomic scope" value="Eukaryota"/>
</dbReference>
<evidence type="ECO:0000256" key="1">
    <source>
        <dbReference type="ARBA" id="ARBA00022499"/>
    </source>
</evidence>
<evidence type="ECO:0000313" key="6">
    <source>
        <dbReference type="Proteomes" id="UP000008672"/>
    </source>
</evidence>
<dbReference type="InParanoid" id="H3ARD1"/>
<dbReference type="PANTHER" id="PTHR21446">
    <property type="entry name" value="DUF3504 DOMAIN-CONTAINING PROTEIN"/>
    <property type="match status" value="1"/>
</dbReference>
<keyword evidence="6" id="KW-1185">Reference proteome</keyword>
<dbReference type="PANTHER" id="PTHR21446:SF12">
    <property type="entry name" value="POTASSIUM CHANNEL TETRAMERIZATION DOMAIN CONTAINING 1"/>
    <property type="match status" value="1"/>
</dbReference>
<dbReference type="InterPro" id="IPR052787">
    <property type="entry name" value="MAVS"/>
</dbReference>
<evidence type="ECO:0000256" key="3">
    <source>
        <dbReference type="ARBA" id="ARBA00022843"/>
    </source>
</evidence>
<dbReference type="STRING" id="7897.ENSLACP00000012202"/>
<feature type="domain" description="ZMYM2-like/QRICH1 C-terminal" evidence="4">
    <location>
        <begin position="114"/>
        <end position="250"/>
    </location>
</feature>
<dbReference type="Bgee" id="ENSLACG00000010738">
    <property type="expression patterns" value="Expressed in mesonephros and 5 other cell types or tissues"/>
</dbReference>
<evidence type="ECO:0000259" key="4">
    <source>
        <dbReference type="Pfam" id="PF12012"/>
    </source>
</evidence>
<proteinExistence type="predicted"/>
<reference evidence="5" key="2">
    <citation type="submission" date="2025-08" db="UniProtKB">
        <authorList>
            <consortium name="Ensembl"/>
        </authorList>
    </citation>
    <scope>IDENTIFICATION</scope>
</reference>